<evidence type="ECO:0000256" key="4">
    <source>
        <dbReference type="ARBA" id="ARBA00022475"/>
    </source>
</evidence>
<dbReference type="AlphaFoldDB" id="A0A074MDU5"/>
<organism evidence="15 16">
    <name type="scientific">Erythrobacter litoralis</name>
    <dbReference type="NCBI Taxonomy" id="39960"/>
    <lineage>
        <taxon>Bacteria</taxon>
        <taxon>Pseudomonadati</taxon>
        <taxon>Pseudomonadota</taxon>
        <taxon>Alphaproteobacteria</taxon>
        <taxon>Sphingomonadales</taxon>
        <taxon>Erythrobacteraceae</taxon>
        <taxon>Erythrobacter/Porphyrobacter group</taxon>
        <taxon>Erythrobacter</taxon>
    </lineage>
</organism>
<dbReference type="KEGG" id="elq:Ga0102493_111583"/>
<evidence type="ECO:0000256" key="11">
    <source>
        <dbReference type="ARBA" id="ARBA00023136"/>
    </source>
</evidence>
<evidence type="ECO:0000256" key="6">
    <source>
        <dbReference type="ARBA" id="ARBA00022692"/>
    </source>
</evidence>
<evidence type="ECO:0000256" key="2">
    <source>
        <dbReference type="ARBA" id="ARBA00004651"/>
    </source>
</evidence>
<gene>
    <name evidence="15" type="ORF">EH32_03270</name>
</gene>
<evidence type="ECO:0000313" key="15">
    <source>
        <dbReference type="EMBL" id="KEO90023.1"/>
    </source>
</evidence>
<evidence type="ECO:0000256" key="9">
    <source>
        <dbReference type="ARBA" id="ARBA00022989"/>
    </source>
</evidence>
<dbReference type="RefSeq" id="WP_051698419.1">
    <property type="nucleotide sequence ID" value="NZ_CP017057.1"/>
</dbReference>
<comment type="caution">
    <text evidence="15">The sequence shown here is derived from an EMBL/GenBank/DDBJ whole genome shotgun (WGS) entry which is preliminary data.</text>
</comment>
<dbReference type="GO" id="GO:0009055">
    <property type="term" value="F:electron transfer activity"/>
    <property type="evidence" value="ECO:0007669"/>
    <property type="project" value="InterPro"/>
</dbReference>
<feature type="transmembrane region" description="Helical" evidence="13">
    <location>
        <begin position="52"/>
        <end position="74"/>
    </location>
</feature>
<proteinExistence type="inferred from homology"/>
<comment type="subcellular location">
    <subcellularLocation>
        <location evidence="2">Cell membrane</location>
        <topology evidence="2">Multi-pass membrane protein</topology>
    </subcellularLocation>
</comment>
<keyword evidence="4" id="KW-1003">Cell membrane</keyword>
<sequence>MRQETGVTRYHPLVVALHWLVALLVAGNLAAGALLLEPLANADPAKAEILRLHMASGLAILVLMALRLIARAVTKAPVSPHGKGALRWVARFNHWALYLVVIAMLSTGLGMAQMGELFPLLEGAAVTLPASFESLPPYAGHVLFSSVLLALVALHVAAVAYHHARGENLLARMWFGRREDHDAGVLNTPAKSRT</sequence>
<keyword evidence="7" id="KW-0479">Metal-binding</keyword>
<evidence type="ECO:0000256" key="10">
    <source>
        <dbReference type="ARBA" id="ARBA00023004"/>
    </source>
</evidence>
<evidence type="ECO:0000256" key="13">
    <source>
        <dbReference type="SAM" id="Phobius"/>
    </source>
</evidence>
<dbReference type="InterPro" id="IPR052168">
    <property type="entry name" value="Cytochrome_b561_oxidase"/>
</dbReference>
<feature type="transmembrane region" description="Helical" evidence="13">
    <location>
        <begin position="95"/>
        <end position="118"/>
    </location>
</feature>
<dbReference type="GO" id="GO:0046872">
    <property type="term" value="F:metal ion binding"/>
    <property type="evidence" value="ECO:0007669"/>
    <property type="project" value="UniProtKB-KW"/>
</dbReference>
<dbReference type="InterPro" id="IPR016174">
    <property type="entry name" value="Di-haem_cyt_TM"/>
</dbReference>
<dbReference type="InterPro" id="IPR011577">
    <property type="entry name" value="Cyt_b561_bac/Ni-Hgenase"/>
</dbReference>
<keyword evidence="16" id="KW-1185">Reference proteome</keyword>
<dbReference type="GO" id="GO:0005886">
    <property type="term" value="C:plasma membrane"/>
    <property type="evidence" value="ECO:0007669"/>
    <property type="project" value="UniProtKB-SubCell"/>
</dbReference>
<feature type="transmembrane region" description="Helical" evidence="13">
    <location>
        <begin position="138"/>
        <end position="161"/>
    </location>
</feature>
<protein>
    <recommendedName>
        <fullName evidence="14">Cytochrome b561 bacterial/Ni-hydrogenase domain-containing protein</fullName>
    </recommendedName>
</protein>
<evidence type="ECO:0000256" key="7">
    <source>
        <dbReference type="ARBA" id="ARBA00022723"/>
    </source>
</evidence>
<dbReference type="EMBL" id="JMIX01000013">
    <property type="protein sequence ID" value="KEO90023.1"/>
    <property type="molecule type" value="Genomic_DNA"/>
</dbReference>
<keyword evidence="6 13" id="KW-0812">Transmembrane</keyword>
<keyword evidence="5" id="KW-0349">Heme</keyword>
<evidence type="ECO:0000256" key="5">
    <source>
        <dbReference type="ARBA" id="ARBA00022617"/>
    </source>
</evidence>
<feature type="domain" description="Cytochrome b561 bacterial/Ni-hydrogenase" evidence="14">
    <location>
        <begin position="9"/>
        <end position="176"/>
    </location>
</feature>
<dbReference type="Gene3D" id="1.20.950.20">
    <property type="entry name" value="Transmembrane di-heme cytochromes, Chain C"/>
    <property type="match status" value="1"/>
</dbReference>
<evidence type="ECO:0000256" key="3">
    <source>
        <dbReference type="ARBA" id="ARBA00022448"/>
    </source>
</evidence>
<evidence type="ECO:0000256" key="1">
    <source>
        <dbReference type="ARBA" id="ARBA00001970"/>
    </source>
</evidence>
<dbReference type="PANTHER" id="PTHR30529:SF1">
    <property type="entry name" value="CYTOCHROME B561 HOMOLOG 2"/>
    <property type="match status" value="1"/>
</dbReference>
<keyword evidence="11 13" id="KW-0472">Membrane</keyword>
<dbReference type="PATRIC" id="fig|39960.10.peg.665"/>
<keyword evidence="8" id="KW-0249">Electron transport</keyword>
<dbReference type="GO" id="GO:0020037">
    <property type="term" value="F:heme binding"/>
    <property type="evidence" value="ECO:0007669"/>
    <property type="project" value="TreeGrafter"/>
</dbReference>
<comment type="cofactor">
    <cofactor evidence="1">
        <name>heme b</name>
        <dbReference type="ChEBI" id="CHEBI:60344"/>
    </cofactor>
</comment>
<dbReference type="Proteomes" id="UP000027866">
    <property type="component" value="Unassembled WGS sequence"/>
</dbReference>
<dbReference type="GO" id="GO:0022904">
    <property type="term" value="P:respiratory electron transport chain"/>
    <property type="evidence" value="ECO:0007669"/>
    <property type="project" value="InterPro"/>
</dbReference>
<name>A0A074MDU5_9SPHN</name>
<dbReference type="SUPFAM" id="SSF81342">
    <property type="entry name" value="Transmembrane di-heme cytochromes"/>
    <property type="match status" value="1"/>
</dbReference>
<dbReference type="PANTHER" id="PTHR30529">
    <property type="entry name" value="CYTOCHROME B561"/>
    <property type="match status" value="1"/>
</dbReference>
<evidence type="ECO:0000313" key="16">
    <source>
        <dbReference type="Proteomes" id="UP000027866"/>
    </source>
</evidence>
<reference evidence="15 16" key="1">
    <citation type="submission" date="2014-04" db="EMBL/GenBank/DDBJ databases">
        <title>A comprehensive comparison of genomes of Erythrobacter spp. Strains.</title>
        <authorList>
            <person name="Zheng Q."/>
        </authorList>
    </citation>
    <scope>NUCLEOTIDE SEQUENCE [LARGE SCALE GENOMIC DNA]</scope>
    <source>
        <strain evidence="15 16">DSM 8509</strain>
    </source>
</reference>
<comment type="similarity">
    <text evidence="12">Belongs to the cytochrome b561 family.</text>
</comment>
<evidence type="ECO:0000256" key="8">
    <source>
        <dbReference type="ARBA" id="ARBA00022982"/>
    </source>
</evidence>
<keyword evidence="3" id="KW-0813">Transport</keyword>
<dbReference type="OrthoDB" id="1247465at2"/>
<evidence type="ECO:0000259" key="14">
    <source>
        <dbReference type="Pfam" id="PF01292"/>
    </source>
</evidence>
<evidence type="ECO:0000256" key="12">
    <source>
        <dbReference type="ARBA" id="ARBA00037975"/>
    </source>
</evidence>
<keyword evidence="9 13" id="KW-1133">Transmembrane helix</keyword>
<keyword evidence="10" id="KW-0408">Iron</keyword>
<accession>A0A074MDU5</accession>
<dbReference type="Pfam" id="PF01292">
    <property type="entry name" value="Ni_hydr_CYTB"/>
    <property type="match status" value="1"/>
</dbReference>